<dbReference type="Pfam" id="PF00083">
    <property type="entry name" value="Sugar_tr"/>
    <property type="match status" value="1"/>
</dbReference>
<dbReference type="AlphaFoldDB" id="A0A6J1SHP7"/>
<feature type="region of interest" description="Disordered" evidence="5">
    <location>
        <begin position="1"/>
        <end position="36"/>
    </location>
</feature>
<evidence type="ECO:0000313" key="8">
    <source>
        <dbReference type="Proteomes" id="UP000504606"/>
    </source>
</evidence>
<evidence type="ECO:0000256" key="4">
    <source>
        <dbReference type="ARBA" id="ARBA00023136"/>
    </source>
</evidence>
<feature type="transmembrane region" description="Helical" evidence="6">
    <location>
        <begin position="237"/>
        <end position="259"/>
    </location>
</feature>
<dbReference type="GO" id="GO:0022857">
    <property type="term" value="F:transmembrane transporter activity"/>
    <property type="evidence" value="ECO:0007669"/>
    <property type="project" value="InterPro"/>
</dbReference>
<feature type="transmembrane region" description="Helical" evidence="6">
    <location>
        <begin position="438"/>
        <end position="461"/>
    </location>
</feature>
<feature type="transmembrane region" description="Helical" evidence="6">
    <location>
        <begin position="382"/>
        <end position="405"/>
    </location>
</feature>
<organism evidence="8 9">
    <name type="scientific">Frankliniella occidentalis</name>
    <name type="common">Western flower thrips</name>
    <name type="synonym">Euthrips occidentalis</name>
    <dbReference type="NCBI Taxonomy" id="133901"/>
    <lineage>
        <taxon>Eukaryota</taxon>
        <taxon>Metazoa</taxon>
        <taxon>Ecdysozoa</taxon>
        <taxon>Arthropoda</taxon>
        <taxon>Hexapoda</taxon>
        <taxon>Insecta</taxon>
        <taxon>Pterygota</taxon>
        <taxon>Neoptera</taxon>
        <taxon>Paraneoptera</taxon>
        <taxon>Thysanoptera</taxon>
        <taxon>Terebrantia</taxon>
        <taxon>Thripoidea</taxon>
        <taxon>Thripidae</taxon>
        <taxon>Frankliniella</taxon>
    </lineage>
</organism>
<feature type="transmembrane region" description="Helical" evidence="6">
    <location>
        <begin position="505"/>
        <end position="522"/>
    </location>
</feature>
<reference evidence="9" key="1">
    <citation type="submission" date="2025-08" db="UniProtKB">
        <authorList>
            <consortium name="RefSeq"/>
        </authorList>
    </citation>
    <scope>IDENTIFICATION</scope>
    <source>
        <tissue evidence="9">Whole organism</tissue>
    </source>
</reference>
<dbReference type="Proteomes" id="UP000504606">
    <property type="component" value="Unplaced"/>
</dbReference>
<sequence length="566" mass="61513">MTKAQIYQPLKNERPQHKKASSIKHKRSRRRRKVGLADRRASLKADALQSTIGDFGRWQMGIALAVAMSGLPGAWFKIGIVFLAPPVDFWCTSPLPADHNATARYKCTVPGPGEDGATVPCESWEYDRSVFTETIITEWDLVCHRAQLANVVQMLFMFGFLVGCTVGGVVADKYGRKPPLLWGSVLMLLAGVGCALVPWFCAYLALRFLSAVAVGAITVTGFVLTIEIIGGRWRTPVNALSGLPFSVGHCMLAGLAYLMRDWHHLQLAVSIPVVLQLSYVWLVPESPRWLIAVGREHEAVEVLKKGASANRIPVADWDKVLAACREGQQKGGDEQEQSAGFLALFRTPVMRRCTLVMYANWAACGLVFYGLVQYMGQVAGNIFLNGFLSGVLEMPGMVICCVSLIRWGRRKTLLAAQVCTGVSCLSIMLVPLLGLPDWVTVALASCGVTGMSVAFPCVYIYAAELFPTVVRNIGVGSASTIARVGSMMAPFVATLNSVSLCLPPLFFGLVPLAAGLLVYMLPETLHRELPDTIAEVENWENAVMKTKDNAPAVVGEENPTFTTESS</sequence>
<proteinExistence type="predicted"/>
<evidence type="ECO:0000256" key="1">
    <source>
        <dbReference type="ARBA" id="ARBA00004141"/>
    </source>
</evidence>
<dbReference type="InterPro" id="IPR036259">
    <property type="entry name" value="MFS_trans_sf"/>
</dbReference>
<dbReference type="InterPro" id="IPR005829">
    <property type="entry name" value="Sugar_transporter_CS"/>
</dbReference>
<evidence type="ECO:0000256" key="5">
    <source>
        <dbReference type="SAM" id="MobiDB-lite"/>
    </source>
</evidence>
<dbReference type="PROSITE" id="PS50850">
    <property type="entry name" value="MFS"/>
    <property type="match status" value="1"/>
</dbReference>
<keyword evidence="8" id="KW-1185">Reference proteome</keyword>
<accession>A0A6J1SHP7</accession>
<dbReference type="PANTHER" id="PTHR24064">
    <property type="entry name" value="SOLUTE CARRIER FAMILY 22 MEMBER"/>
    <property type="match status" value="1"/>
</dbReference>
<keyword evidence="2 6" id="KW-0812">Transmembrane</keyword>
<protein>
    <submittedName>
        <fullName evidence="9">Organic cation transporter protein-like isoform X2</fullName>
    </submittedName>
</protein>
<evidence type="ECO:0000256" key="3">
    <source>
        <dbReference type="ARBA" id="ARBA00022989"/>
    </source>
</evidence>
<comment type="subcellular location">
    <subcellularLocation>
        <location evidence="1">Membrane</location>
        <topology evidence="1">Multi-pass membrane protein</topology>
    </subcellularLocation>
</comment>
<evidence type="ECO:0000256" key="2">
    <source>
        <dbReference type="ARBA" id="ARBA00022692"/>
    </source>
</evidence>
<dbReference type="SUPFAM" id="SSF103473">
    <property type="entry name" value="MFS general substrate transporter"/>
    <property type="match status" value="1"/>
</dbReference>
<feature type="transmembrane region" description="Helical" evidence="6">
    <location>
        <begin position="180"/>
        <end position="200"/>
    </location>
</feature>
<dbReference type="CDD" id="cd17317">
    <property type="entry name" value="MFS_SLC22"/>
    <property type="match status" value="1"/>
</dbReference>
<dbReference type="GO" id="GO:0016020">
    <property type="term" value="C:membrane"/>
    <property type="evidence" value="ECO:0007669"/>
    <property type="project" value="UniProtKB-SubCell"/>
</dbReference>
<evidence type="ECO:0000259" key="7">
    <source>
        <dbReference type="PROSITE" id="PS50850"/>
    </source>
</evidence>
<dbReference type="GeneID" id="113207764"/>
<evidence type="ECO:0000256" key="6">
    <source>
        <dbReference type="SAM" id="Phobius"/>
    </source>
</evidence>
<feature type="transmembrane region" description="Helical" evidence="6">
    <location>
        <begin position="206"/>
        <end position="225"/>
    </location>
</feature>
<name>A0A6J1SHP7_FRAOC</name>
<keyword evidence="3 6" id="KW-1133">Transmembrane helix</keyword>
<feature type="compositionally biased region" description="Basic residues" evidence="5">
    <location>
        <begin position="16"/>
        <end position="34"/>
    </location>
</feature>
<evidence type="ECO:0000313" key="9">
    <source>
        <dbReference type="RefSeq" id="XP_026280233.2"/>
    </source>
</evidence>
<dbReference type="RefSeq" id="XP_026280233.2">
    <property type="nucleotide sequence ID" value="XM_026424448.2"/>
</dbReference>
<feature type="transmembrane region" description="Helical" evidence="6">
    <location>
        <begin position="412"/>
        <end position="432"/>
    </location>
</feature>
<dbReference type="InterPro" id="IPR005828">
    <property type="entry name" value="MFS_sugar_transport-like"/>
</dbReference>
<keyword evidence="4 6" id="KW-0472">Membrane</keyword>
<dbReference type="InterPro" id="IPR020846">
    <property type="entry name" value="MFS_dom"/>
</dbReference>
<feature type="transmembrane region" description="Helical" evidence="6">
    <location>
        <begin position="355"/>
        <end position="376"/>
    </location>
</feature>
<feature type="domain" description="Major facilitator superfamily (MFS) profile" evidence="7">
    <location>
        <begin position="63"/>
        <end position="526"/>
    </location>
</feature>
<dbReference type="PROSITE" id="PS00216">
    <property type="entry name" value="SUGAR_TRANSPORT_1"/>
    <property type="match status" value="1"/>
</dbReference>
<feature type="transmembrane region" description="Helical" evidence="6">
    <location>
        <begin position="151"/>
        <end position="171"/>
    </location>
</feature>
<feature type="transmembrane region" description="Helical" evidence="6">
    <location>
        <begin position="265"/>
        <end position="282"/>
    </location>
</feature>
<dbReference type="Gene3D" id="1.20.1250.20">
    <property type="entry name" value="MFS general substrate transporter like domains"/>
    <property type="match status" value="1"/>
</dbReference>
<gene>
    <name evidence="9" type="primary">LOC113207764</name>
</gene>